<dbReference type="EMBL" id="JAWPEI010000007">
    <property type="protein sequence ID" value="KAK4721283.1"/>
    <property type="molecule type" value="Genomic_DNA"/>
</dbReference>
<proteinExistence type="predicted"/>
<dbReference type="Proteomes" id="UP001311915">
    <property type="component" value="Unassembled WGS sequence"/>
</dbReference>
<evidence type="ECO:0000313" key="1">
    <source>
        <dbReference type="EMBL" id="KAK4721283.1"/>
    </source>
</evidence>
<sequence length="158" mass="18465">MKYTDEDLIKCLTKFIHGMPIKYHDIPYTNLYGNKEPGELFQNSCNDHKTIKGKNFNRSIVGGRKWKGRDNKSSSAREDKESVYWIVKECCLDKTTMDVLRERGEIRHEDFVVCFITKKVSLYKNHQDILIKIENVVPDCVSSSSKDHDGWLYAAKIW</sequence>
<evidence type="ECO:0000313" key="2">
    <source>
        <dbReference type="Proteomes" id="UP001311915"/>
    </source>
</evidence>
<keyword evidence="2" id="KW-1185">Reference proteome</keyword>
<dbReference type="AlphaFoldDB" id="A0AAV9L746"/>
<reference evidence="1 2" key="1">
    <citation type="submission" date="2023-10" db="EMBL/GenBank/DDBJ databases">
        <title>Genome-Wide Identification Analysis in wild type Solanum Pinnatisectum Reveals Some Genes Defensing Phytophthora Infestans.</title>
        <authorList>
            <person name="Sun C."/>
        </authorList>
    </citation>
    <scope>NUCLEOTIDE SEQUENCE [LARGE SCALE GENOMIC DNA]</scope>
    <source>
        <strain evidence="1">LQN</strain>
        <tissue evidence="1">Leaf</tissue>
    </source>
</reference>
<organism evidence="1 2">
    <name type="scientific">Solanum pinnatisectum</name>
    <name type="common">tansyleaf nightshade</name>
    <dbReference type="NCBI Taxonomy" id="50273"/>
    <lineage>
        <taxon>Eukaryota</taxon>
        <taxon>Viridiplantae</taxon>
        <taxon>Streptophyta</taxon>
        <taxon>Embryophyta</taxon>
        <taxon>Tracheophyta</taxon>
        <taxon>Spermatophyta</taxon>
        <taxon>Magnoliopsida</taxon>
        <taxon>eudicotyledons</taxon>
        <taxon>Gunneridae</taxon>
        <taxon>Pentapetalae</taxon>
        <taxon>asterids</taxon>
        <taxon>lamiids</taxon>
        <taxon>Solanales</taxon>
        <taxon>Solanaceae</taxon>
        <taxon>Solanoideae</taxon>
        <taxon>Solaneae</taxon>
        <taxon>Solanum</taxon>
    </lineage>
</organism>
<comment type="caution">
    <text evidence="1">The sequence shown here is derived from an EMBL/GenBank/DDBJ whole genome shotgun (WGS) entry which is preliminary data.</text>
</comment>
<name>A0AAV9L746_9SOLN</name>
<protein>
    <submittedName>
        <fullName evidence="1">Uncharacterized protein</fullName>
    </submittedName>
</protein>
<gene>
    <name evidence="1" type="ORF">R3W88_011516</name>
</gene>
<accession>A0AAV9L746</accession>